<dbReference type="InterPro" id="IPR004344">
    <property type="entry name" value="TTL/TTLL_fam"/>
</dbReference>
<gene>
    <name evidence="7" type="ORF">JYU34_002802</name>
</gene>
<dbReference type="PANTHER" id="PTHR45870">
    <property type="entry name" value="TUBULIN MONOGLYCYLASE TTLL3"/>
    <property type="match status" value="1"/>
</dbReference>
<sequence length="574" mass="66938">MMGHQSNKHSNKDEKKKSKKKTNATKHATSTNKLYVPYNQLRIGNPKDKLNTRSTSSPLHRKKVLSVKETAYISSCFHHHRKYKFLKDTVMRAVNDNKIFSIHGSGNGVASVRKALKERGWIEKIQANKINLMKVKSCTDTNKANEEMERIFMSNLIGKTTPNFIWYTHEVNNNIRTPKDNRIIKNKLEVDGLWVTKHGLCSSMKIDYWFYIEGQAEVNSPRTYNSDAGGFEDFVSDYKITACTSLLKWVLSMVANNREIFTEAGKISIDIFLFALNRCKEYLQKKQNEDIDKPVPNIKAAQWAAYLRQYYCLIAEEDVFEIDKNNVLPIYFEYSKLFLKEIHKYRPQLSCEGCLDIWIVKPGCCSRGRGIRLASKLEVISNLLSNTNTKYVIQKYIEEPLLVHNTKFDIRQYYLVTCTFPLVIWMYTDCYLKFSSQNYNLRNYHESIHLTNNAVQKKYINCIDRHKDLPENNMWSLEEYKKYLNTIDRNTVWDEVIYPGMKKCIIGVMLNGQNRIMGNKNRFELYGCDYVLDNDYKPWLIEINSNPDLNNTTEVTAKICPEVISDIIKGVGFH</sequence>
<feature type="region of interest" description="Disordered" evidence="6">
    <location>
        <begin position="1"/>
        <end position="31"/>
    </location>
</feature>
<keyword evidence="8" id="KW-1185">Reference proteome</keyword>
<comment type="subcellular location">
    <subcellularLocation>
        <location evidence="1">Cytoplasm</location>
    </subcellularLocation>
</comment>
<keyword evidence="4" id="KW-0547">Nucleotide-binding</keyword>
<dbReference type="SUPFAM" id="SSF56059">
    <property type="entry name" value="Glutathione synthetase ATP-binding domain-like"/>
    <property type="match status" value="1"/>
</dbReference>
<evidence type="ECO:0000313" key="8">
    <source>
        <dbReference type="Proteomes" id="UP000823941"/>
    </source>
</evidence>
<dbReference type="Gene3D" id="3.30.470.20">
    <property type="entry name" value="ATP-grasp fold, B domain"/>
    <property type="match status" value="1"/>
</dbReference>
<keyword evidence="3" id="KW-0436">Ligase</keyword>
<evidence type="ECO:0000256" key="4">
    <source>
        <dbReference type="ARBA" id="ARBA00022741"/>
    </source>
</evidence>
<dbReference type="PANTHER" id="PTHR45870:SF2">
    <property type="entry name" value="TUBULIN MONOGLYCYLASE TTLL3"/>
    <property type="match status" value="1"/>
</dbReference>
<keyword evidence="5" id="KW-0067">ATP-binding</keyword>
<evidence type="ECO:0000256" key="6">
    <source>
        <dbReference type="SAM" id="MobiDB-lite"/>
    </source>
</evidence>
<evidence type="ECO:0000256" key="5">
    <source>
        <dbReference type="ARBA" id="ARBA00022840"/>
    </source>
</evidence>
<comment type="caution">
    <text evidence="7">The sequence shown here is derived from an EMBL/GenBank/DDBJ whole genome shotgun (WGS) entry which is preliminary data.</text>
</comment>
<name>A0ABQ7R381_PLUXY</name>
<dbReference type="Proteomes" id="UP000823941">
    <property type="component" value="Chromosome 4"/>
</dbReference>
<dbReference type="EMBL" id="JAHIBW010000004">
    <property type="protein sequence ID" value="KAG7311743.1"/>
    <property type="molecule type" value="Genomic_DNA"/>
</dbReference>
<evidence type="ECO:0000313" key="7">
    <source>
        <dbReference type="EMBL" id="KAG7311743.1"/>
    </source>
</evidence>
<evidence type="ECO:0000256" key="3">
    <source>
        <dbReference type="ARBA" id="ARBA00022598"/>
    </source>
</evidence>
<accession>A0ABQ7R381</accession>
<evidence type="ECO:0000256" key="2">
    <source>
        <dbReference type="ARBA" id="ARBA00022490"/>
    </source>
</evidence>
<keyword evidence="2" id="KW-0963">Cytoplasm</keyword>
<evidence type="ECO:0008006" key="9">
    <source>
        <dbReference type="Google" id="ProtNLM"/>
    </source>
</evidence>
<protein>
    <recommendedName>
        <fullName evidence="9">Tubulin glycylase 3A-like</fullName>
    </recommendedName>
</protein>
<organism evidence="7 8">
    <name type="scientific">Plutella xylostella</name>
    <name type="common">Diamondback moth</name>
    <name type="synonym">Plutella maculipennis</name>
    <dbReference type="NCBI Taxonomy" id="51655"/>
    <lineage>
        <taxon>Eukaryota</taxon>
        <taxon>Metazoa</taxon>
        <taxon>Ecdysozoa</taxon>
        <taxon>Arthropoda</taxon>
        <taxon>Hexapoda</taxon>
        <taxon>Insecta</taxon>
        <taxon>Pterygota</taxon>
        <taxon>Neoptera</taxon>
        <taxon>Endopterygota</taxon>
        <taxon>Lepidoptera</taxon>
        <taxon>Glossata</taxon>
        <taxon>Ditrysia</taxon>
        <taxon>Yponomeutoidea</taxon>
        <taxon>Plutellidae</taxon>
        <taxon>Plutella</taxon>
    </lineage>
</organism>
<evidence type="ECO:0000256" key="1">
    <source>
        <dbReference type="ARBA" id="ARBA00004496"/>
    </source>
</evidence>
<dbReference type="Pfam" id="PF03133">
    <property type="entry name" value="TTL"/>
    <property type="match status" value="1"/>
</dbReference>
<proteinExistence type="predicted"/>
<dbReference type="InterPro" id="IPR051437">
    <property type="entry name" value="TTLL_monoglycylase"/>
</dbReference>
<dbReference type="PROSITE" id="PS51221">
    <property type="entry name" value="TTL"/>
    <property type="match status" value="1"/>
</dbReference>
<reference evidence="7 8" key="1">
    <citation type="submission" date="2021-06" db="EMBL/GenBank/DDBJ databases">
        <title>A haploid diamondback moth (Plutella xylostella L.) genome assembly resolves 31 chromosomes and identifies a diamide resistance mutation.</title>
        <authorList>
            <person name="Ward C.M."/>
            <person name="Perry K.D."/>
            <person name="Baker G."/>
            <person name="Powis K."/>
            <person name="Heckel D.G."/>
            <person name="Baxter S.W."/>
        </authorList>
    </citation>
    <scope>NUCLEOTIDE SEQUENCE [LARGE SCALE GENOMIC DNA]</scope>
    <source>
        <strain evidence="7 8">LV</strain>
        <tissue evidence="7">Single pupa</tissue>
    </source>
</reference>